<dbReference type="InterPro" id="IPR013320">
    <property type="entry name" value="ConA-like_dom_sf"/>
</dbReference>
<proteinExistence type="predicted"/>
<dbReference type="Gene3D" id="2.60.120.200">
    <property type="match status" value="2"/>
</dbReference>
<keyword evidence="4" id="KW-0430">Lectin</keyword>
<dbReference type="SUPFAM" id="SSF49899">
    <property type="entry name" value="Concanavalin A-like lectins/glucanases"/>
    <property type="match status" value="2"/>
</dbReference>
<keyword evidence="5" id="KW-1185">Reference proteome</keyword>
<gene>
    <name evidence="4" type="ORF">SAMN05421869_14835</name>
</gene>
<dbReference type="EMBL" id="FNDJ01000048">
    <property type="protein sequence ID" value="SDM58724.1"/>
    <property type="molecule type" value="Genomic_DNA"/>
</dbReference>
<feature type="domain" description="LamG-like jellyroll fold" evidence="3">
    <location>
        <begin position="994"/>
        <end position="1149"/>
    </location>
</feature>
<dbReference type="GO" id="GO:0006955">
    <property type="term" value="P:immune response"/>
    <property type="evidence" value="ECO:0007669"/>
    <property type="project" value="InterPro"/>
</dbReference>
<evidence type="ECO:0000313" key="5">
    <source>
        <dbReference type="Proteomes" id="UP000199202"/>
    </source>
</evidence>
<dbReference type="SMART" id="SM00560">
    <property type="entry name" value="LamGL"/>
    <property type="match status" value="2"/>
</dbReference>
<dbReference type="InterPro" id="IPR042837">
    <property type="entry name" value="PTX3"/>
</dbReference>
<name>A0A1G9UG33_9ACTN</name>
<protein>
    <submittedName>
        <fullName evidence="4">Concanavalin A-like lectin/glucanases superfamily protein</fullName>
    </submittedName>
</protein>
<keyword evidence="1" id="KW-0732">Signal</keyword>
<accession>A0A1G9UG33</accession>
<evidence type="ECO:0000259" key="3">
    <source>
        <dbReference type="SMART" id="SM00560"/>
    </source>
</evidence>
<dbReference type="PANTHER" id="PTHR46943">
    <property type="entry name" value="PENTRAXIN-RELATED PROTEIN PTX3"/>
    <property type="match status" value="1"/>
</dbReference>
<evidence type="ECO:0000256" key="2">
    <source>
        <dbReference type="ARBA" id="ARBA00023157"/>
    </source>
</evidence>
<dbReference type="NCBIfam" id="NF033679">
    <property type="entry name" value="DNRLRE_dom"/>
    <property type="match status" value="1"/>
</dbReference>
<feature type="domain" description="LamG-like jellyroll fold" evidence="3">
    <location>
        <begin position="768"/>
        <end position="908"/>
    </location>
</feature>
<dbReference type="PANTHER" id="PTHR46943:SF1">
    <property type="entry name" value="PENTRAXIN-RELATED PROTEIN PTX3"/>
    <property type="match status" value="1"/>
</dbReference>
<dbReference type="Proteomes" id="UP000199202">
    <property type="component" value="Unassembled WGS sequence"/>
</dbReference>
<dbReference type="STRING" id="633440.SAMN05421869_14835"/>
<dbReference type="GO" id="GO:0030246">
    <property type="term" value="F:carbohydrate binding"/>
    <property type="evidence" value="ECO:0007669"/>
    <property type="project" value="UniProtKB-KW"/>
</dbReference>
<evidence type="ECO:0000313" key="4">
    <source>
        <dbReference type="EMBL" id="SDM58724.1"/>
    </source>
</evidence>
<dbReference type="Pfam" id="PF13385">
    <property type="entry name" value="Laminin_G_3"/>
    <property type="match status" value="2"/>
</dbReference>
<dbReference type="InterPro" id="IPR006558">
    <property type="entry name" value="LamG-like"/>
</dbReference>
<dbReference type="AlphaFoldDB" id="A0A1G9UG33"/>
<evidence type="ECO:0000256" key="1">
    <source>
        <dbReference type="ARBA" id="ARBA00022729"/>
    </source>
</evidence>
<reference evidence="4 5" key="1">
    <citation type="submission" date="2016-10" db="EMBL/GenBank/DDBJ databases">
        <authorList>
            <person name="de Groot N.N."/>
        </authorList>
    </citation>
    <scope>NUCLEOTIDE SEQUENCE [LARGE SCALE GENOMIC DNA]</scope>
    <source>
        <strain evidence="4 5">CGMCC 4.6533</strain>
    </source>
</reference>
<keyword evidence="2" id="KW-1015">Disulfide bond</keyword>
<dbReference type="OrthoDB" id="176279at2"/>
<dbReference type="RefSeq" id="WP_143044277.1">
    <property type="nucleotide sequence ID" value="NZ_FNDJ01000048.1"/>
</dbReference>
<organism evidence="4 5">
    <name type="scientific">Nonomuraea jiangxiensis</name>
    <dbReference type="NCBI Taxonomy" id="633440"/>
    <lineage>
        <taxon>Bacteria</taxon>
        <taxon>Bacillati</taxon>
        <taxon>Actinomycetota</taxon>
        <taxon>Actinomycetes</taxon>
        <taxon>Streptosporangiales</taxon>
        <taxon>Streptosporangiaceae</taxon>
        <taxon>Nonomuraea</taxon>
    </lineage>
</organism>
<sequence>MAMMLRRCVLPVAAGLIVVLLAAVLPGFPALGDVRRAARVSTGVADSVGVEEAQSAARRDDRRVEAMALRTETRQVFANPDGTFTSETSALPERVRRGQDWVPVDTTLRKESDGSIRTVATPLELVFSGGGNAALARIGDGARSVEMSWPGPLPEPVLDGSTATYPEVLPGVDLKITAWVLGYSEVLVVKTREAAKNQALRKLRFGTRVTGVTLRETDTGGIEAVTSAGTPVFHSPTPMMWDSSGGVREDVRMQAVSPPVDGRRAAMGVEVTPGQVAVLPDPALLTGSEVEFPVYIDPQWSGAKQAWTYVDRAFPQQEYWNSGHQPEAGNYGGGVKRSFWRMDSDNVNGKHILKATFRITQDKSWGCTSSPQAVELWLTGGISTATTWAKQPAWRERLDTVASDAGYSSSCPDESIEFDVTSAVTSAAASGWSSTTFGMRDGDDIDSSTYGWKGFQNYPRLVIDYNTRPAVPTGIGTSPGTPCATGAGRPYVNAGDAANRLRLKARIYDPDKTNDQVRAEFSFRRLNPDTQQWEDRTSTLPGDGKTGYVASSQPVDRELLLPVLANGWTYSYRVRSYDGTDASAWTGWCEFAVDTTDPATLPQVASPVYPPDTPDDWKGGVGSAGAFTFTPGTGDTDVAGFRYALDEPALATPATQVAIPAGQTSVTVQIAPRHDWLNTLYVFPVDRAGNVGQRYATYDFYVQAGRDAVGRWRLDETSGTGAADSAGANPVTLAGGVRWTGGRVGGALQLDGATVHGTTAGPAVRTDAGFTVAAWARLENDGVDSTVLSQAGTRASGFQLSYSAADQRWVFNRHATDTDDTQIVRAMSNTAPRLRVWTHLVGVYDAPARQLRLYVNGVLQSTAAFTAAPWHAAGAFQVGRVRYQGAYGGHFAGRLDDLQVWDRILSDHPRTVNDLGLTNEIAALATQPPTQLAWWKLDETAGTAAADSAGTTPATLSGGATWTGDGLGGGGALRLNGTDGFAGTGATPVLRTDRSYAVAAWVRLADPGDGTTVPSRTATALSQDGSVRSAFFLGLRSHTKNGVWAPYWSLSAVRADVAQGTEWLHVTSAEPVDSTAIGTWVHLAAVHDEPAGRLRLYVNGQLEDQLPFAGWHGGGGLQIGRAKSLAGLVDHWPGDIDDVRVFTGTLTDRQVADLAAGATTGA</sequence>